<feature type="coiled-coil region" evidence="1">
    <location>
        <begin position="112"/>
        <end position="139"/>
    </location>
</feature>
<name>X0ZBI1_9ZZZZ</name>
<dbReference type="AlphaFoldDB" id="X0ZBI1"/>
<organism evidence="2">
    <name type="scientific">marine sediment metagenome</name>
    <dbReference type="NCBI Taxonomy" id="412755"/>
    <lineage>
        <taxon>unclassified sequences</taxon>
        <taxon>metagenomes</taxon>
        <taxon>ecological metagenomes</taxon>
    </lineage>
</organism>
<gene>
    <name evidence="2" type="ORF">S01H4_12717</name>
</gene>
<sequence>SRNLNLLKENIDEMILKIREYKSIFSEPIDVLNKNKDAISNISFKNKKIEEIINYSESKLINIKSELKNNQEISKKYESILSLLEKGFSDIKDIPQQINKLINGEKDILSELKSIEVSISVLEERKSNLEVKLNSLRKKDIIIKSDKAYRKKALEEAKNVRKKANYLEDIFIRMENISRHIAKILKEINRGDRSELENHEIKREEISKMVRYKKEKI</sequence>
<proteinExistence type="predicted"/>
<keyword evidence="1" id="KW-0175">Coiled coil</keyword>
<accession>X0ZBI1</accession>
<feature type="non-terminal residue" evidence="2">
    <location>
        <position position="217"/>
    </location>
</feature>
<reference evidence="2" key="1">
    <citation type="journal article" date="2014" name="Front. Microbiol.">
        <title>High frequency of phylogenetically diverse reductive dehalogenase-homologous genes in deep subseafloor sedimentary metagenomes.</title>
        <authorList>
            <person name="Kawai M."/>
            <person name="Futagami T."/>
            <person name="Toyoda A."/>
            <person name="Takaki Y."/>
            <person name="Nishi S."/>
            <person name="Hori S."/>
            <person name="Arai W."/>
            <person name="Tsubouchi T."/>
            <person name="Morono Y."/>
            <person name="Uchiyama I."/>
            <person name="Ito T."/>
            <person name="Fujiyama A."/>
            <person name="Inagaki F."/>
            <person name="Takami H."/>
        </authorList>
    </citation>
    <scope>NUCLEOTIDE SEQUENCE</scope>
    <source>
        <strain evidence="2">Expedition CK06-06</strain>
    </source>
</reference>
<evidence type="ECO:0000256" key="1">
    <source>
        <dbReference type="SAM" id="Coils"/>
    </source>
</evidence>
<feature type="non-terminal residue" evidence="2">
    <location>
        <position position="1"/>
    </location>
</feature>
<comment type="caution">
    <text evidence="2">The sequence shown here is derived from an EMBL/GenBank/DDBJ whole genome shotgun (WGS) entry which is preliminary data.</text>
</comment>
<evidence type="ECO:0000313" key="2">
    <source>
        <dbReference type="EMBL" id="GAG66534.1"/>
    </source>
</evidence>
<dbReference type="EMBL" id="BART01005487">
    <property type="protein sequence ID" value="GAG66534.1"/>
    <property type="molecule type" value="Genomic_DNA"/>
</dbReference>
<protein>
    <submittedName>
        <fullName evidence="2">Uncharacterized protein</fullName>
    </submittedName>
</protein>